<proteinExistence type="predicted"/>
<dbReference type="Proteomes" id="UP000805193">
    <property type="component" value="Unassembled WGS sequence"/>
</dbReference>
<protein>
    <submittedName>
        <fullName evidence="1">Uncharacterized protein</fullName>
    </submittedName>
</protein>
<organism evidence="1 2">
    <name type="scientific">Ixodes persulcatus</name>
    <name type="common">Taiga tick</name>
    <dbReference type="NCBI Taxonomy" id="34615"/>
    <lineage>
        <taxon>Eukaryota</taxon>
        <taxon>Metazoa</taxon>
        <taxon>Ecdysozoa</taxon>
        <taxon>Arthropoda</taxon>
        <taxon>Chelicerata</taxon>
        <taxon>Arachnida</taxon>
        <taxon>Acari</taxon>
        <taxon>Parasitiformes</taxon>
        <taxon>Ixodida</taxon>
        <taxon>Ixodoidea</taxon>
        <taxon>Ixodidae</taxon>
        <taxon>Ixodinae</taxon>
        <taxon>Ixodes</taxon>
    </lineage>
</organism>
<reference evidence="1 2" key="1">
    <citation type="journal article" date="2020" name="Cell">
        <title>Large-Scale Comparative Analyses of Tick Genomes Elucidate Their Genetic Diversity and Vector Capacities.</title>
        <authorList>
            <consortium name="Tick Genome and Microbiome Consortium (TIGMIC)"/>
            <person name="Jia N."/>
            <person name="Wang J."/>
            <person name="Shi W."/>
            <person name="Du L."/>
            <person name="Sun Y."/>
            <person name="Zhan W."/>
            <person name="Jiang J.F."/>
            <person name="Wang Q."/>
            <person name="Zhang B."/>
            <person name="Ji P."/>
            <person name="Bell-Sakyi L."/>
            <person name="Cui X.M."/>
            <person name="Yuan T.T."/>
            <person name="Jiang B.G."/>
            <person name="Yang W.F."/>
            <person name="Lam T.T."/>
            <person name="Chang Q.C."/>
            <person name="Ding S.J."/>
            <person name="Wang X.J."/>
            <person name="Zhu J.G."/>
            <person name="Ruan X.D."/>
            <person name="Zhao L."/>
            <person name="Wei J.T."/>
            <person name="Ye R.Z."/>
            <person name="Que T.C."/>
            <person name="Du C.H."/>
            <person name="Zhou Y.H."/>
            <person name="Cheng J.X."/>
            <person name="Dai P.F."/>
            <person name="Guo W.B."/>
            <person name="Han X.H."/>
            <person name="Huang E.J."/>
            <person name="Li L.F."/>
            <person name="Wei W."/>
            <person name="Gao Y.C."/>
            <person name="Liu J.Z."/>
            <person name="Shao H.Z."/>
            <person name="Wang X."/>
            <person name="Wang C.C."/>
            <person name="Yang T.C."/>
            <person name="Huo Q.B."/>
            <person name="Li W."/>
            <person name="Chen H.Y."/>
            <person name="Chen S.E."/>
            <person name="Zhou L.G."/>
            <person name="Ni X.B."/>
            <person name="Tian J.H."/>
            <person name="Sheng Y."/>
            <person name="Liu T."/>
            <person name="Pan Y.S."/>
            <person name="Xia L.Y."/>
            <person name="Li J."/>
            <person name="Zhao F."/>
            <person name="Cao W.C."/>
        </authorList>
    </citation>
    <scope>NUCLEOTIDE SEQUENCE [LARGE SCALE GENOMIC DNA]</scope>
    <source>
        <strain evidence="1">Iper-2018</strain>
    </source>
</reference>
<keyword evidence="2" id="KW-1185">Reference proteome</keyword>
<sequence>MATFLRRTVRFAEKFALQRHLKVNQDVLGGWHQRRHLNLHENVSMQLLQDNGVNVPKFGVASTPDEAEEIAQRLGASDVVIKALILAGGRGKGTFDSGLKGGVKMVFSPSEAKQIASQMLGYMLRTKQTGEKGIRVDKVMVTERLYNRREYYFALMMEREFNGPLIVASSQGGVNIEEAVTLIENLYNVFLKYDATLVEINPLVEDNHGKVYCLDAKCRFDDNADFRQKDLFALRDWTQLDEREREAHDCNLNYIALDGDIGCLGRCLPPLQSDRACDSANLLDRVISGPSPLCTGVLGETADV</sequence>
<gene>
    <name evidence="1" type="ORF">HPB47_025153</name>
</gene>
<accession>A0AC60Q2H9</accession>
<evidence type="ECO:0000313" key="2">
    <source>
        <dbReference type="Proteomes" id="UP000805193"/>
    </source>
</evidence>
<comment type="caution">
    <text evidence="1">The sequence shown here is derived from an EMBL/GenBank/DDBJ whole genome shotgun (WGS) entry which is preliminary data.</text>
</comment>
<name>A0AC60Q2H9_IXOPE</name>
<dbReference type="EMBL" id="JABSTQ010009588">
    <property type="protein sequence ID" value="KAG0427817.1"/>
    <property type="molecule type" value="Genomic_DNA"/>
</dbReference>
<evidence type="ECO:0000313" key="1">
    <source>
        <dbReference type="EMBL" id="KAG0427817.1"/>
    </source>
</evidence>